<dbReference type="RefSeq" id="WP_045106255.1">
    <property type="nucleotide sequence ID" value="NZ_LN681225.1"/>
</dbReference>
<accession>A0A0A8UV53</accession>
<dbReference type="GO" id="GO:0004622">
    <property type="term" value="F:phosphatidylcholine lysophospholipase activity"/>
    <property type="evidence" value="ECO:0007669"/>
    <property type="project" value="UniProtKB-EC"/>
</dbReference>
<name>A0A0A8UV53_LEGHA</name>
<dbReference type="AlphaFoldDB" id="A0A0A8UV53"/>
<dbReference type="KEGG" id="lha:LHA_1947"/>
<feature type="domain" description="SGNH hydrolase-type esterase" evidence="1">
    <location>
        <begin position="25"/>
        <end position="184"/>
    </location>
</feature>
<evidence type="ECO:0000259" key="1">
    <source>
        <dbReference type="Pfam" id="PF13472"/>
    </source>
</evidence>
<dbReference type="InterPro" id="IPR036514">
    <property type="entry name" value="SGNH_hydro_sf"/>
</dbReference>
<dbReference type="EMBL" id="LN681225">
    <property type="protein sequence ID" value="CEK10977.1"/>
    <property type="molecule type" value="Genomic_DNA"/>
</dbReference>
<dbReference type="EC" id="3.1.1.5" evidence="2"/>
<organism evidence="2 3">
    <name type="scientific">Legionella hackeliae</name>
    <dbReference type="NCBI Taxonomy" id="449"/>
    <lineage>
        <taxon>Bacteria</taxon>
        <taxon>Pseudomonadati</taxon>
        <taxon>Pseudomonadota</taxon>
        <taxon>Gammaproteobacteria</taxon>
        <taxon>Legionellales</taxon>
        <taxon>Legionellaceae</taxon>
        <taxon>Legionella</taxon>
    </lineage>
</organism>
<keyword evidence="2" id="KW-0378">Hydrolase</keyword>
<dbReference type="Gene3D" id="3.40.50.1110">
    <property type="entry name" value="SGNH hydrolase"/>
    <property type="match status" value="1"/>
</dbReference>
<reference evidence="3" key="1">
    <citation type="submission" date="2014-09" db="EMBL/GenBank/DDBJ databases">
        <authorList>
            <person name="Gomez-Valero L."/>
        </authorList>
    </citation>
    <scope>NUCLEOTIDE SEQUENCE [LARGE SCALE GENOMIC DNA]</scope>
    <source>
        <strain evidence="3">ATCC35250</strain>
    </source>
</reference>
<dbReference type="PATRIC" id="fig|449.7.peg.2189"/>
<proteinExistence type="predicted"/>
<keyword evidence="3" id="KW-1185">Reference proteome</keyword>
<gene>
    <name evidence="2" type="primary">tesA</name>
    <name evidence="2" type="ORF">LHA_1947</name>
</gene>
<dbReference type="InterPro" id="IPR051532">
    <property type="entry name" value="Ester_Hydrolysis_Enzymes"/>
</dbReference>
<dbReference type="HOGENOM" id="CLU_051180_3_0_6"/>
<dbReference type="PANTHER" id="PTHR30383:SF24">
    <property type="entry name" value="THIOESTERASE 1_PROTEASE 1_LYSOPHOSPHOLIPASE L1"/>
    <property type="match status" value="1"/>
</dbReference>
<evidence type="ECO:0000313" key="2">
    <source>
        <dbReference type="EMBL" id="CEK10977.1"/>
    </source>
</evidence>
<dbReference type="Proteomes" id="UP000032803">
    <property type="component" value="Chromosome I"/>
</dbReference>
<dbReference type="EC" id="3.1.2.-" evidence="2"/>
<evidence type="ECO:0000313" key="3">
    <source>
        <dbReference type="Proteomes" id="UP000032803"/>
    </source>
</evidence>
<dbReference type="Pfam" id="PF13472">
    <property type="entry name" value="Lipase_GDSL_2"/>
    <property type="match status" value="1"/>
</dbReference>
<dbReference type="CDD" id="cd01822">
    <property type="entry name" value="Lysophospholipase_L1_like"/>
    <property type="match status" value="1"/>
</dbReference>
<protein>
    <submittedName>
        <fullName evidence="2">Acyl-CoA thioesterase I</fullName>
        <ecNumber evidence="2">3.1.1.5</ecNumber>
        <ecNumber evidence="2">3.1.2.-</ecNumber>
    </submittedName>
</protein>
<sequence>MKCKTLFIFLFIFIIAPLQAKTILVLGDSLSAAYGINTKEGWVNLLNTKLKKNNFDYRVINISASGDTTRNGLAKLSSALKTYQPNIVIIQLGANDGLRGLSLAEMKSNLEKIIQESQNAKAKILLIATKLPPNYGPTYLKKFASVYGDLANQYQIPLIPMFLEGVAGDSLLMQKDGLHPNQKAQSKILANIWPHLQPLLTS</sequence>
<dbReference type="STRING" id="449.LHA_1947"/>
<dbReference type="PANTHER" id="PTHR30383">
    <property type="entry name" value="THIOESTERASE 1/PROTEASE 1/LYSOPHOSPHOLIPASE L1"/>
    <property type="match status" value="1"/>
</dbReference>
<dbReference type="OrthoDB" id="9786188at2"/>
<dbReference type="InterPro" id="IPR013830">
    <property type="entry name" value="SGNH_hydro"/>
</dbReference>
<dbReference type="SUPFAM" id="SSF52266">
    <property type="entry name" value="SGNH hydrolase"/>
    <property type="match status" value="1"/>
</dbReference>